<keyword evidence="5" id="KW-1185">Reference proteome</keyword>
<dbReference type="UniPathway" id="UPA00056">
    <property type="reaction ID" value="UER00093"/>
</dbReference>
<proteinExistence type="inferred from homology"/>
<comment type="similarity">
    <text evidence="3">Belongs to the IspD/TarI cytidylyltransferase family. IspD subfamily.</text>
</comment>
<dbReference type="InterPro" id="IPR034683">
    <property type="entry name" value="IspD/TarI"/>
</dbReference>
<evidence type="ECO:0000313" key="4">
    <source>
        <dbReference type="EMBL" id="ERT68696.1"/>
    </source>
</evidence>
<dbReference type="EMBL" id="AXZF01000054">
    <property type="protein sequence ID" value="ERT68696.1"/>
    <property type="molecule type" value="Genomic_DNA"/>
</dbReference>
<feature type="site" description="Positions MEP for the nucleophilic attack" evidence="3">
    <location>
        <position position="161"/>
    </location>
</feature>
<evidence type="ECO:0000256" key="2">
    <source>
        <dbReference type="ARBA" id="ARBA00022695"/>
    </source>
</evidence>
<organism evidence="4 5">
    <name type="scientific">Cetobacterium somerae ATCC BAA-474</name>
    <dbReference type="NCBI Taxonomy" id="1319815"/>
    <lineage>
        <taxon>Bacteria</taxon>
        <taxon>Fusobacteriati</taxon>
        <taxon>Fusobacteriota</taxon>
        <taxon>Fusobacteriia</taxon>
        <taxon>Fusobacteriales</taxon>
        <taxon>Fusobacteriaceae</taxon>
        <taxon>Cetobacterium</taxon>
    </lineage>
</organism>
<comment type="pathway">
    <text evidence="3">Isoprenoid biosynthesis; isopentenyl diphosphate biosynthesis via DXP pathway; isopentenyl diphosphate from 1-deoxy-D-xylulose 5-phosphate: step 2/6.</text>
</comment>
<accession>U7VB36</accession>
<keyword evidence="1 3" id="KW-0808">Transferase</keyword>
<comment type="catalytic activity">
    <reaction evidence="3">
        <text>2-C-methyl-D-erythritol 4-phosphate + CTP + H(+) = 4-CDP-2-C-methyl-D-erythritol + diphosphate</text>
        <dbReference type="Rhea" id="RHEA:13429"/>
        <dbReference type="ChEBI" id="CHEBI:15378"/>
        <dbReference type="ChEBI" id="CHEBI:33019"/>
        <dbReference type="ChEBI" id="CHEBI:37563"/>
        <dbReference type="ChEBI" id="CHEBI:57823"/>
        <dbReference type="ChEBI" id="CHEBI:58262"/>
        <dbReference type="EC" id="2.7.7.60"/>
    </reaction>
</comment>
<feature type="site" description="Positions MEP for the nucleophilic attack" evidence="3">
    <location>
        <position position="217"/>
    </location>
</feature>
<dbReference type="HOGENOM" id="CLU_061281_2_2_0"/>
<feature type="site" description="Transition state stabilizer" evidence="3">
    <location>
        <position position="20"/>
    </location>
</feature>
<reference evidence="4 5" key="1">
    <citation type="submission" date="2013-08" db="EMBL/GenBank/DDBJ databases">
        <authorList>
            <person name="Weinstock G."/>
            <person name="Sodergren E."/>
            <person name="Wylie T."/>
            <person name="Fulton L."/>
            <person name="Fulton R."/>
            <person name="Fronick C."/>
            <person name="O'Laughlin M."/>
            <person name="Godfrey J."/>
            <person name="Miner T."/>
            <person name="Herter B."/>
            <person name="Appelbaum E."/>
            <person name="Cordes M."/>
            <person name="Lek S."/>
            <person name="Wollam A."/>
            <person name="Pepin K.H."/>
            <person name="Palsikar V.B."/>
            <person name="Mitreva M."/>
            <person name="Wilson R.K."/>
        </authorList>
    </citation>
    <scope>NUCLEOTIDE SEQUENCE [LARGE SCALE GENOMIC DNA]</scope>
    <source>
        <strain evidence="4 5">ATCC BAA-474</strain>
    </source>
</reference>
<gene>
    <name evidence="3" type="primary">ispD</name>
    <name evidence="4" type="ORF">HMPREF0202_01504</name>
</gene>
<dbReference type="Gene3D" id="3.90.550.10">
    <property type="entry name" value="Spore Coat Polysaccharide Biosynthesis Protein SpsA, Chain A"/>
    <property type="match status" value="1"/>
</dbReference>
<dbReference type="Pfam" id="PF01128">
    <property type="entry name" value="IspD"/>
    <property type="match status" value="1"/>
</dbReference>
<dbReference type="PANTHER" id="PTHR32125">
    <property type="entry name" value="2-C-METHYL-D-ERYTHRITOL 4-PHOSPHATE CYTIDYLYLTRANSFERASE, CHLOROPLASTIC"/>
    <property type="match status" value="1"/>
</dbReference>
<sequence length="227" mass="25356">MYCGNSKITLIIAAAGIGKRMNLGYPKQFLEIDGKPLFMKPLEVAEKSDSVDEVIITTGEESIELVKELCKTYGISKVKNIVSGGKERQYSIENALEYCKDNSIIAVQDGVRPFLKDKYFSQALKMLGEDLKIDGIVVGVLLKDTIKKVNIDGEVIETPKREEYIAVHTPQIFRGKILKDAYKKAREDNFLGTDDSSLVERIGGKIKVLIGDYDNIKVTTVEDLKFL</sequence>
<dbReference type="PATRIC" id="fig|1319815.3.peg.1449"/>
<dbReference type="EC" id="2.7.7.60" evidence="3"/>
<dbReference type="GO" id="GO:0050518">
    <property type="term" value="F:2-C-methyl-D-erythritol 4-phosphate cytidylyltransferase activity"/>
    <property type="evidence" value="ECO:0007669"/>
    <property type="project" value="UniProtKB-UniRule"/>
</dbReference>
<evidence type="ECO:0000256" key="1">
    <source>
        <dbReference type="ARBA" id="ARBA00022679"/>
    </source>
</evidence>
<dbReference type="HAMAP" id="MF_00108">
    <property type="entry name" value="IspD"/>
    <property type="match status" value="1"/>
</dbReference>
<dbReference type="STRING" id="1319815.HMPREF0202_01504"/>
<dbReference type="PANTHER" id="PTHR32125:SF4">
    <property type="entry name" value="2-C-METHYL-D-ERYTHRITOL 4-PHOSPHATE CYTIDYLYLTRANSFERASE, CHLOROPLASTIC"/>
    <property type="match status" value="1"/>
</dbReference>
<dbReference type="NCBIfam" id="TIGR00453">
    <property type="entry name" value="ispD"/>
    <property type="match status" value="1"/>
</dbReference>
<evidence type="ECO:0000256" key="3">
    <source>
        <dbReference type="HAMAP-Rule" id="MF_00108"/>
    </source>
</evidence>
<dbReference type="InterPro" id="IPR050088">
    <property type="entry name" value="IspD/TarI_cytidylyltransf_bact"/>
</dbReference>
<evidence type="ECO:0000313" key="5">
    <source>
        <dbReference type="Proteomes" id="UP000017081"/>
    </source>
</evidence>
<dbReference type="eggNOG" id="COG1211">
    <property type="taxonomic scope" value="Bacteria"/>
</dbReference>
<dbReference type="CDD" id="cd02516">
    <property type="entry name" value="CDP-ME_synthetase"/>
    <property type="match status" value="1"/>
</dbReference>
<dbReference type="GO" id="GO:0019288">
    <property type="term" value="P:isopentenyl diphosphate biosynthetic process, methylerythritol 4-phosphate pathway"/>
    <property type="evidence" value="ECO:0007669"/>
    <property type="project" value="UniProtKB-UniRule"/>
</dbReference>
<dbReference type="InterPro" id="IPR001228">
    <property type="entry name" value="IspD"/>
</dbReference>
<comment type="function">
    <text evidence="3">Catalyzes the formation of 4-diphosphocytidyl-2-C-methyl-D-erythritol from CTP and 2-C-methyl-D-erythritol 4-phosphate (MEP).</text>
</comment>
<keyword evidence="3" id="KW-0414">Isoprene biosynthesis</keyword>
<dbReference type="AlphaFoldDB" id="U7VB36"/>
<dbReference type="RefSeq" id="WP_023051042.1">
    <property type="nucleotide sequence ID" value="NZ_CP173065.2"/>
</dbReference>
<keyword evidence="2 3" id="KW-0548">Nucleotidyltransferase</keyword>
<protein>
    <recommendedName>
        <fullName evidence="3">2-C-methyl-D-erythritol 4-phosphate cytidylyltransferase</fullName>
        <ecNumber evidence="3">2.7.7.60</ecNumber>
    </recommendedName>
    <alternativeName>
        <fullName evidence="3">4-diphosphocytidyl-2C-methyl-D-erythritol synthase</fullName>
    </alternativeName>
    <alternativeName>
        <fullName evidence="3">MEP cytidylyltransferase</fullName>
        <shortName evidence="3">MCT</shortName>
    </alternativeName>
</protein>
<name>U7VB36_9FUSO</name>
<comment type="caution">
    <text evidence="4">The sequence shown here is derived from an EMBL/GenBank/DDBJ whole genome shotgun (WGS) entry which is preliminary data.</text>
</comment>
<feature type="site" description="Transition state stabilizer" evidence="3">
    <location>
        <position position="27"/>
    </location>
</feature>
<dbReference type="Proteomes" id="UP000017081">
    <property type="component" value="Unassembled WGS sequence"/>
</dbReference>
<dbReference type="FunFam" id="3.90.550.10:FF:000003">
    <property type="entry name" value="2-C-methyl-D-erythritol 4-phosphate cytidylyltransferase"/>
    <property type="match status" value="1"/>
</dbReference>
<dbReference type="SUPFAM" id="SSF53448">
    <property type="entry name" value="Nucleotide-diphospho-sugar transferases"/>
    <property type="match status" value="1"/>
</dbReference>
<dbReference type="InterPro" id="IPR029044">
    <property type="entry name" value="Nucleotide-diphossugar_trans"/>
</dbReference>